<accession>Q0F0P5</accession>
<dbReference type="Proteomes" id="UP000005297">
    <property type="component" value="Unassembled WGS sequence"/>
</dbReference>
<feature type="transmembrane region" description="Helical" evidence="6">
    <location>
        <begin position="515"/>
        <end position="532"/>
    </location>
</feature>
<sequence length="824" mass="89100">MISRTGRPAPVYLQQLPLLLPVNAWVSGLALARSDVIALYPAAIILALLFLLLLALRYRVSALLLLLAALWGTGDLLLDAGKVAADDSWLAAPTACSARIQSIQRTPSFTRLLLYDVRRSDGARLTGNALLYIYPKESGDHQSLLRAGDTIAFHARWHLPHNRHNPGAFDYSAWCFDHHIALLGSERGHLQRLARGSSVLQQGRERIERAITGLPDEPAAILRALLLGDQTQLSVSVRSAFAATGTAHLLAISGMHVGMTAAWAMALLWWLLTRREAWIVQLPVRGLAMFGGLLAAMSYALIAGWPLPAVRSTMMLAAAVLAWFLSERNAPMNILLAALALILLVDPTAITSLSLWLSFSATAALLLWAVQSRADHALQAAGRRQRLITAITTLAWVSLVATLATLPITLATFGRLPVYSIPANLLLVPIYALLVMPAALLAELTALFNLPTLAGGFMQIAGMAAEAGLHLLQRMTHLPAGNLWAVHPPLWLGGLYLAGMLFAGRQALHKRKLQAALSALLVIGLYSSAVLHESSIDAPRWVVWDVGQGAASTLLLPDKRVVVIDVPGRTGSRFNGGTSVASGLRFLGFTHVDLLILSHTQSDHLGGALSLLHSVNSTGEIWLPDVPAAHKDARVLAIVDAARAQGTPVRWLAKGDTRRLETDTAGKKSATRFNILWPPRGFAPSNENNTSLVVSVTVAGETELLWPGDIEASSERELFKAGLSPVHAMLMPHHGSRTSSSPGFIGALTPELAVAQVAAHNRYRFPAADVIARYRAIGTQVASTANGAIIVRWHGSHPYTLQPEKRETSRRMLARYWWQRLHAK</sequence>
<dbReference type="InterPro" id="IPR004797">
    <property type="entry name" value="Competence_ComEC/Rec2"/>
</dbReference>
<protein>
    <submittedName>
        <fullName evidence="9">ComEC/Rec2-related protein:DNA internalization-related competence protein ComEC/Rec2</fullName>
    </submittedName>
</protein>
<dbReference type="OrthoDB" id="9761531at2"/>
<organism evidence="9 10">
    <name type="scientific">Mariprofundus ferrooxydans PV-1</name>
    <dbReference type="NCBI Taxonomy" id="314345"/>
    <lineage>
        <taxon>Bacteria</taxon>
        <taxon>Pseudomonadati</taxon>
        <taxon>Pseudomonadota</taxon>
        <taxon>Candidatius Mariprofundia</taxon>
        <taxon>Mariprofundales</taxon>
        <taxon>Mariprofundaceae</taxon>
        <taxon>Mariprofundus</taxon>
    </lineage>
</organism>
<dbReference type="GO" id="GO:0005886">
    <property type="term" value="C:plasma membrane"/>
    <property type="evidence" value="ECO:0007669"/>
    <property type="project" value="UniProtKB-SubCell"/>
</dbReference>
<feature type="transmembrane region" description="Helical" evidence="6">
    <location>
        <begin position="453"/>
        <end position="472"/>
    </location>
</feature>
<feature type="transmembrane region" description="Helical" evidence="6">
    <location>
        <begin position="387"/>
        <end position="413"/>
    </location>
</feature>
<evidence type="ECO:0000256" key="5">
    <source>
        <dbReference type="ARBA" id="ARBA00023136"/>
    </source>
</evidence>
<dbReference type="EMBL" id="AATS01000004">
    <property type="protein sequence ID" value="EAU54983.1"/>
    <property type="molecule type" value="Genomic_DNA"/>
</dbReference>
<evidence type="ECO:0000259" key="7">
    <source>
        <dbReference type="Pfam" id="PF03772"/>
    </source>
</evidence>
<dbReference type="Gene3D" id="3.60.15.10">
    <property type="entry name" value="Ribonuclease Z/Hydroxyacylglutathione hydrolase-like"/>
    <property type="match status" value="1"/>
</dbReference>
<dbReference type="InterPro" id="IPR025405">
    <property type="entry name" value="DUF4131"/>
</dbReference>
<proteinExistence type="predicted"/>
<feature type="transmembrane region" description="Helical" evidence="6">
    <location>
        <begin position="284"/>
        <end position="302"/>
    </location>
</feature>
<evidence type="ECO:0000256" key="6">
    <source>
        <dbReference type="SAM" id="Phobius"/>
    </source>
</evidence>
<dbReference type="HOGENOM" id="CLU_010363_2_1_0"/>
<dbReference type="AlphaFoldDB" id="Q0F0P5"/>
<dbReference type="FunCoup" id="Q0F0P5">
    <property type="interactions" value="194"/>
</dbReference>
<dbReference type="InParanoid" id="Q0F0P5"/>
<dbReference type="PANTHER" id="PTHR30619">
    <property type="entry name" value="DNA INTERNALIZATION/COMPETENCE PROTEIN COMEC/REC2"/>
    <property type="match status" value="1"/>
</dbReference>
<feature type="transmembrane region" description="Helical" evidence="6">
    <location>
        <begin position="332"/>
        <end position="350"/>
    </location>
</feature>
<dbReference type="eggNOG" id="COG0658">
    <property type="taxonomic scope" value="Bacteria"/>
</dbReference>
<comment type="caution">
    <text evidence="9">The sequence shown here is derived from an EMBL/GenBank/DDBJ whole genome shotgun (WGS) entry which is preliminary data.</text>
</comment>
<dbReference type="InterPro" id="IPR052159">
    <property type="entry name" value="Competence_DNA_uptake"/>
</dbReference>
<dbReference type="Pfam" id="PF03772">
    <property type="entry name" value="Competence"/>
    <property type="match status" value="1"/>
</dbReference>
<dbReference type="InterPro" id="IPR004477">
    <property type="entry name" value="ComEC_N"/>
</dbReference>
<evidence type="ECO:0000256" key="4">
    <source>
        <dbReference type="ARBA" id="ARBA00022989"/>
    </source>
</evidence>
<feature type="domain" description="DUF4131" evidence="8">
    <location>
        <begin position="42"/>
        <end position="182"/>
    </location>
</feature>
<dbReference type="Pfam" id="PF13567">
    <property type="entry name" value="DUF4131"/>
    <property type="match status" value="1"/>
</dbReference>
<comment type="subcellular location">
    <subcellularLocation>
        <location evidence="1">Cell membrane</location>
        <topology evidence="1">Multi-pass membrane protein</topology>
    </subcellularLocation>
</comment>
<dbReference type="NCBIfam" id="TIGR00361">
    <property type="entry name" value="ComEC_Rec2"/>
    <property type="match status" value="1"/>
</dbReference>
<dbReference type="PANTHER" id="PTHR30619:SF1">
    <property type="entry name" value="RECOMBINATION PROTEIN 2"/>
    <property type="match status" value="1"/>
</dbReference>
<dbReference type="eggNOG" id="COG2333">
    <property type="taxonomic scope" value="Bacteria"/>
</dbReference>
<dbReference type="NCBIfam" id="TIGR00360">
    <property type="entry name" value="ComEC_N-term"/>
    <property type="match status" value="1"/>
</dbReference>
<keyword evidence="3 6" id="KW-0812">Transmembrane</keyword>
<name>Q0F0P5_9PROT</name>
<dbReference type="RefSeq" id="WP_009851605.1">
    <property type="nucleotide sequence ID" value="NZ_DS022295.1"/>
</dbReference>
<feature type="transmembrane region" description="Helical" evidence="6">
    <location>
        <begin position="37"/>
        <end position="56"/>
    </location>
</feature>
<evidence type="ECO:0000256" key="2">
    <source>
        <dbReference type="ARBA" id="ARBA00022475"/>
    </source>
</evidence>
<evidence type="ECO:0000256" key="3">
    <source>
        <dbReference type="ARBA" id="ARBA00022692"/>
    </source>
</evidence>
<feature type="transmembrane region" description="Helical" evidence="6">
    <location>
        <begin position="356"/>
        <end position="375"/>
    </location>
</feature>
<reference evidence="9 10" key="1">
    <citation type="submission" date="2006-09" db="EMBL/GenBank/DDBJ databases">
        <authorList>
            <person name="Emerson D."/>
            <person name="Ferriera S."/>
            <person name="Johnson J."/>
            <person name="Kravitz S."/>
            <person name="Halpern A."/>
            <person name="Remington K."/>
            <person name="Beeson K."/>
            <person name="Tran B."/>
            <person name="Rogers Y.-H."/>
            <person name="Friedman R."/>
            <person name="Venter J.C."/>
        </authorList>
    </citation>
    <scope>NUCLEOTIDE SEQUENCE [LARGE SCALE GENOMIC DNA]</scope>
    <source>
        <strain evidence="9 10">PV-1</strain>
    </source>
</reference>
<dbReference type="InterPro" id="IPR036866">
    <property type="entry name" value="RibonucZ/Hydroxyglut_hydro"/>
</dbReference>
<feature type="transmembrane region" description="Helical" evidence="6">
    <location>
        <begin position="484"/>
        <end position="503"/>
    </location>
</feature>
<keyword evidence="5 6" id="KW-0472">Membrane</keyword>
<dbReference type="CDD" id="cd07731">
    <property type="entry name" value="ComA-like_MBL-fold"/>
    <property type="match status" value="1"/>
</dbReference>
<evidence type="ECO:0000259" key="8">
    <source>
        <dbReference type="Pfam" id="PF13567"/>
    </source>
</evidence>
<feature type="domain" description="ComEC/Rec2-related protein" evidence="7">
    <location>
        <begin position="225"/>
        <end position="504"/>
    </location>
</feature>
<evidence type="ECO:0000313" key="9">
    <source>
        <dbReference type="EMBL" id="EAU54983.1"/>
    </source>
</evidence>
<feature type="transmembrane region" description="Helical" evidence="6">
    <location>
        <begin position="249"/>
        <end position="272"/>
    </location>
</feature>
<feature type="transmembrane region" description="Helical" evidence="6">
    <location>
        <begin position="419"/>
        <end position="441"/>
    </location>
</feature>
<evidence type="ECO:0000313" key="10">
    <source>
        <dbReference type="Proteomes" id="UP000005297"/>
    </source>
</evidence>
<dbReference type="GO" id="GO:0030420">
    <property type="term" value="P:establishment of competence for transformation"/>
    <property type="evidence" value="ECO:0007669"/>
    <property type="project" value="InterPro"/>
</dbReference>
<keyword evidence="4 6" id="KW-1133">Transmembrane helix</keyword>
<dbReference type="InterPro" id="IPR035681">
    <property type="entry name" value="ComA-like_MBL"/>
</dbReference>
<keyword evidence="10" id="KW-1185">Reference proteome</keyword>
<gene>
    <name evidence="9" type="ORF">SPV1_06559</name>
</gene>
<evidence type="ECO:0000256" key="1">
    <source>
        <dbReference type="ARBA" id="ARBA00004651"/>
    </source>
</evidence>
<keyword evidence="2" id="KW-1003">Cell membrane</keyword>
<dbReference type="SUPFAM" id="SSF56281">
    <property type="entry name" value="Metallo-hydrolase/oxidoreductase"/>
    <property type="match status" value="1"/>
</dbReference>
<dbReference type="STRING" id="314344.AL013_02210"/>